<evidence type="ECO:0000256" key="3">
    <source>
        <dbReference type="ARBA" id="ARBA00023237"/>
    </source>
</evidence>
<proteinExistence type="predicted"/>
<dbReference type="SUPFAM" id="SSF56935">
    <property type="entry name" value="Porins"/>
    <property type="match status" value="1"/>
</dbReference>
<keyword evidence="2" id="KW-0472">Membrane</keyword>
<evidence type="ECO:0000256" key="1">
    <source>
        <dbReference type="ARBA" id="ARBA00004442"/>
    </source>
</evidence>
<accession>A0A369IBC5</accession>
<dbReference type="GO" id="GO:0009279">
    <property type="term" value="C:cell outer membrane"/>
    <property type="evidence" value="ECO:0007669"/>
    <property type="project" value="UniProtKB-SubCell"/>
</dbReference>
<evidence type="ECO:0000259" key="4">
    <source>
        <dbReference type="Pfam" id="PF07715"/>
    </source>
</evidence>
<gene>
    <name evidence="5" type="ORF">DVG78_06580</name>
</gene>
<dbReference type="Proteomes" id="UP000253141">
    <property type="component" value="Unassembled WGS sequence"/>
</dbReference>
<keyword evidence="3" id="KW-0998">Cell outer membrane</keyword>
<dbReference type="Gene3D" id="2.60.40.1120">
    <property type="entry name" value="Carboxypeptidase-like, regulatory domain"/>
    <property type="match status" value="1"/>
</dbReference>
<dbReference type="InterPro" id="IPR008969">
    <property type="entry name" value="CarboxyPept-like_regulatory"/>
</dbReference>
<reference evidence="5 6" key="1">
    <citation type="submission" date="2018-07" db="EMBL/GenBank/DDBJ databases">
        <title>Genome analysis of Runella aurantiaca.</title>
        <authorList>
            <person name="Yang X."/>
        </authorList>
    </citation>
    <scope>NUCLEOTIDE SEQUENCE [LARGE SCALE GENOMIC DNA]</scope>
    <source>
        <strain evidence="5 6">YX9</strain>
    </source>
</reference>
<organism evidence="5 6">
    <name type="scientific">Runella aurantiaca</name>
    <dbReference type="NCBI Taxonomy" id="2282308"/>
    <lineage>
        <taxon>Bacteria</taxon>
        <taxon>Pseudomonadati</taxon>
        <taxon>Bacteroidota</taxon>
        <taxon>Cytophagia</taxon>
        <taxon>Cytophagales</taxon>
        <taxon>Spirosomataceae</taxon>
        <taxon>Runella</taxon>
    </lineage>
</organism>
<comment type="subcellular location">
    <subcellularLocation>
        <location evidence="1">Cell outer membrane</location>
    </subcellularLocation>
</comment>
<feature type="domain" description="TonB-dependent receptor plug" evidence="4">
    <location>
        <begin position="133"/>
        <end position="213"/>
    </location>
</feature>
<dbReference type="Pfam" id="PF13715">
    <property type="entry name" value="CarbopepD_reg_2"/>
    <property type="match status" value="1"/>
</dbReference>
<protein>
    <submittedName>
        <fullName evidence="5">TonB-dependent receptor</fullName>
    </submittedName>
</protein>
<evidence type="ECO:0000313" key="6">
    <source>
        <dbReference type="Proteomes" id="UP000253141"/>
    </source>
</evidence>
<dbReference type="EMBL" id="QPIW01000003">
    <property type="protein sequence ID" value="RDB06938.1"/>
    <property type="molecule type" value="Genomic_DNA"/>
</dbReference>
<dbReference type="AlphaFoldDB" id="A0A369IBC5"/>
<evidence type="ECO:0000256" key="2">
    <source>
        <dbReference type="ARBA" id="ARBA00023136"/>
    </source>
</evidence>
<dbReference type="Gene3D" id="2.40.170.20">
    <property type="entry name" value="TonB-dependent receptor, beta-barrel domain"/>
    <property type="match status" value="1"/>
</dbReference>
<dbReference type="Pfam" id="PF07715">
    <property type="entry name" value="Plug"/>
    <property type="match status" value="1"/>
</dbReference>
<keyword evidence="6" id="KW-1185">Reference proteome</keyword>
<evidence type="ECO:0000313" key="5">
    <source>
        <dbReference type="EMBL" id="RDB06938.1"/>
    </source>
</evidence>
<comment type="caution">
    <text evidence="5">The sequence shown here is derived from an EMBL/GenBank/DDBJ whole genome shotgun (WGS) entry which is preliminary data.</text>
</comment>
<dbReference type="Gene3D" id="2.170.130.10">
    <property type="entry name" value="TonB-dependent receptor, plug domain"/>
    <property type="match status" value="1"/>
</dbReference>
<name>A0A369IBC5_9BACT</name>
<dbReference type="InterPro" id="IPR012910">
    <property type="entry name" value="Plug_dom"/>
</dbReference>
<dbReference type="InterPro" id="IPR036942">
    <property type="entry name" value="Beta-barrel_TonB_sf"/>
</dbReference>
<dbReference type="RefSeq" id="WP_114460259.1">
    <property type="nucleotide sequence ID" value="NZ_QPIW01000003.1"/>
</dbReference>
<dbReference type="OrthoDB" id="1111684at2"/>
<dbReference type="InterPro" id="IPR037066">
    <property type="entry name" value="Plug_dom_sf"/>
</dbReference>
<dbReference type="SUPFAM" id="SSF49464">
    <property type="entry name" value="Carboxypeptidase regulatory domain-like"/>
    <property type="match status" value="1"/>
</dbReference>
<sequence length="773" mass="88905">MKQIVWTLLLVFFWSNCFAQRVFVKGKVIEKESGEAVVGAIVYLENKSQGTTTDQYGHFVLSGLAGSFDIICSYPGYDRFSLSTILKRDTSLIIDLVSTTLEEIVIKETMPNRQAGFLNIPVSKLKKLPMLLGESDILKALAMTPGVMTGQEGTSGLYVRGSSPDQNLVLLDEAPMYNTSHGFGFLSVFNPDVVKNVDLYKGSFPARFGGRTASVIDLTMKEGSNQKKKKELSLGAINSRFLSEGPIIKNRSSYLIAGRLMHTALLQLPKHIKLVTGKSVQDFVSFWLYDLNAKANYIFNDKSQLFFSIYSNYDFFKNASQRNDVRNSSLLKWGSMTSSLRYNRTLLPTLSWRIIGTYSRFNYQMQTYEERKTKDETITNQFSLDNSIRDWGIKTVIEYTPSNDYTVQLGVDHIFHRYFPGQIRATLDNKPSAISANNNSPIYTQESAFYTENNWKKGNTHLSAGVRYSILNVDNHIYSNWEPRIAYTWSISQAHSIKMGYSRMQQYMHQLTSNGVGLPNDIWVPATLSVPPIRSNQADIGWYYVLDTKNIWQLSIESYYKKMSDLVDYQYGSDIIVDYQKNWQDIVISGVQGKSFGIELMLQKKQGKWNGWISYTYAKSERQTPQINNGLWYASRYDRRHNIALIANYQLTSKWSFVANWVFQTGYPVTLPSAAYIDYLGNLSPYYEGRNHSRMPNFHRLDLGAIYRSKNNKGREFGWNFGFYNAYNRSNPYYLEVIRNYQKVDEMLEITRLSVVKKALFPILPYFSYQIYF</sequence>
<keyword evidence="5" id="KW-0675">Receptor</keyword>